<dbReference type="PANTHER" id="PTHR42891:SF1">
    <property type="entry name" value="D-GLYCERO-BETA-D-MANNO-HEPTOSE-1,7-BISPHOSPHATE 7-PHOSPHATASE"/>
    <property type="match status" value="1"/>
</dbReference>
<dbReference type="EMBL" id="CP013099">
    <property type="protein sequence ID" value="ALP52093.1"/>
    <property type="molecule type" value="Genomic_DNA"/>
</dbReference>
<comment type="pathway">
    <text evidence="5">Nucleotide-sugar biosynthesis; ADP-L-glycero-beta-D-manno-heptose biosynthesis; ADP-L-glycero-beta-D-manno-heptose from D-glycero-beta-D-manno-heptose 7-phosphate: step 2/4.</text>
</comment>
<keyword evidence="10 17" id="KW-0862">Zinc</keyword>
<comment type="cofactor">
    <cofactor evidence="2 17">
        <name>Mg(2+)</name>
        <dbReference type="ChEBI" id="CHEBI:18420"/>
    </cofactor>
</comment>
<comment type="catalytic activity">
    <reaction evidence="1">
        <text>D-glycero-beta-D-manno-heptose 1,7-bisphosphate + H2O = D-glycero-beta-D-manno-heptose 1-phosphate + phosphate</text>
        <dbReference type="Rhea" id="RHEA:28518"/>
        <dbReference type="ChEBI" id="CHEBI:15377"/>
        <dbReference type="ChEBI" id="CHEBI:43474"/>
        <dbReference type="ChEBI" id="CHEBI:60208"/>
        <dbReference type="ChEBI" id="CHEBI:61593"/>
        <dbReference type="EC" id="3.1.3.82"/>
    </reaction>
</comment>
<dbReference type="GO" id="GO:0005737">
    <property type="term" value="C:cytoplasm"/>
    <property type="evidence" value="ECO:0007669"/>
    <property type="project" value="UniProtKB-SubCell"/>
</dbReference>
<keyword evidence="11 17" id="KW-0460">Magnesium</keyword>
<evidence type="ECO:0000256" key="8">
    <source>
        <dbReference type="ARBA" id="ARBA00022723"/>
    </source>
</evidence>
<keyword evidence="19" id="KW-1185">Reference proteome</keyword>
<evidence type="ECO:0000256" key="7">
    <source>
        <dbReference type="ARBA" id="ARBA00022490"/>
    </source>
</evidence>
<feature type="site" description="Stabilizes the phosphoryl group" evidence="16">
    <location>
        <position position="101"/>
    </location>
</feature>
<protein>
    <recommendedName>
        <fullName evidence="14">D,D-heptose 1,7-bisphosphate phosphatase</fullName>
        <ecNumber evidence="14">3.1.3.-</ecNumber>
    </recommendedName>
</protein>
<proteinExistence type="inferred from homology"/>
<evidence type="ECO:0000256" key="9">
    <source>
        <dbReference type="ARBA" id="ARBA00022801"/>
    </source>
</evidence>
<evidence type="ECO:0000256" key="6">
    <source>
        <dbReference type="ARBA" id="ARBA00011245"/>
    </source>
</evidence>
<dbReference type="FunFam" id="3.40.50.1000:FF:000168">
    <property type="entry name" value="D,D-heptose 1,7-bisphosphate phosphatase"/>
    <property type="match status" value="1"/>
</dbReference>
<feature type="binding site" evidence="17">
    <location>
        <position position="97"/>
    </location>
    <ligand>
        <name>Zn(2+)</name>
        <dbReference type="ChEBI" id="CHEBI:29105"/>
    </ligand>
</feature>
<dbReference type="InterPro" id="IPR004446">
    <property type="entry name" value="Heptose_bisP_phosphatase"/>
</dbReference>
<dbReference type="SUPFAM" id="SSF56784">
    <property type="entry name" value="HAD-like"/>
    <property type="match status" value="1"/>
</dbReference>
<keyword evidence="7 14" id="KW-0963">Cytoplasm</keyword>
<dbReference type="Pfam" id="PF13242">
    <property type="entry name" value="Hydrolase_like"/>
    <property type="match status" value="1"/>
</dbReference>
<dbReference type="AlphaFoldDB" id="A0A0S2TA91"/>
<feature type="active site" description="Nucleophile" evidence="15">
    <location>
        <position position="7"/>
    </location>
</feature>
<name>A0A0S2TA91_9GAMM</name>
<dbReference type="PANTHER" id="PTHR42891">
    <property type="entry name" value="D-GLYCERO-BETA-D-MANNO-HEPTOSE-1,7-BISPHOSPHATE 7-PHOSPHATASE"/>
    <property type="match status" value="1"/>
</dbReference>
<dbReference type="KEGG" id="tee:Tel_02460"/>
<dbReference type="Gene3D" id="3.40.50.1000">
    <property type="entry name" value="HAD superfamily/HAD-like"/>
    <property type="match status" value="1"/>
</dbReference>
<dbReference type="GO" id="GO:0005975">
    <property type="term" value="P:carbohydrate metabolic process"/>
    <property type="evidence" value="ECO:0007669"/>
    <property type="project" value="InterPro"/>
</dbReference>
<keyword evidence="12 14" id="KW-0119">Carbohydrate metabolism</keyword>
<evidence type="ECO:0000256" key="3">
    <source>
        <dbReference type="ARBA" id="ARBA00001947"/>
    </source>
</evidence>
<evidence type="ECO:0000256" key="17">
    <source>
        <dbReference type="PIRSR" id="PIRSR004682-4"/>
    </source>
</evidence>
<feature type="site" description="Contributes to substrate recognition" evidence="16">
    <location>
        <position position="100"/>
    </location>
</feature>
<dbReference type="InterPro" id="IPR023214">
    <property type="entry name" value="HAD_sf"/>
</dbReference>
<feature type="binding site" evidence="17">
    <location>
        <position position="91"/>
    </location>
    <ligand>
        <name>Zn(2+)</name>
        <dbReference type="ChEBI" id="CHEBI:29105"/>
    </ligand>
</feature>
<evidence type="ECO:0000313" key="18">
    <source>
        <dbReference type="EMBL" id="ALP52093.1"/>
    </source>
</evidence>
<evidence type="ECO:0000256" key="5">
    <source>
        <dbReference type="ARBA" id="ARBA00004708"/>
    </source>
</evidence>
<feature type="active site" description="Proton donor" evidence="15">
    <location>
        <position position="9"/>
    </location>
</feature>
<sequence>MKLIILDRDGVINEDSDDYIKSVDEWRPIPGSIEAIAKLSMNDYRVLVATNQSGIARGLFDLDTLAQMHDKMHQLVGAAGGSVEAVFFCPHGPDDGCDCRKPKPGMLRDIGDRLRVELNGVAAVGDSLRDLQAAEAVGARPVLVRTGKGQRTLDKLGGKLDCEVYADLATFVDVLLVEED</sequence>
<dbReference type="PIRSF" id="PIRSF004682">
    <property type="entry name" value="GmhB"/>
    <property type="match status" value="1"/>
</dbReference>
<feature type="binding site" evidence="17">
    <location>
        <position position="9"/>
    </location>
    <ligand>
        <name>Mg(2+)</name>
        <dbReference type="ChEBI" id="CHEBI:18420"/>
    </ligand>
</feature>
<feature type="binding site" evidence="17">
    <location>
        <position position="89"/>
    </location>
    <ligand>
        <name>Zn(2+)</name>
        <dbReference type="ChEBI" id="CHEBI:29105"/>
    </ligand>
</feature>
<dbReference type="EC" id="3.1.3.-" evidence="14"/>
<accession>A0A0S2TA91</accession>
<comment type="subunit">
    <text evidence="6">Monomer.</text>
</comment>
<evidence type="ECO:0000256" key="1">
    <source>
        <dbReference type="ARBA" id="ARBA00001226"/>
    </source>
</evidence>
<dbReference type="NCBIfam" id="TIGR01662">
    <property type="entry name" value="HAD-SF-IIIA"/>
    <property type="match status" value="1"/>
</dbReference>
<feature type="binding site" evidence="17">
    <location>
        <position position="126"/>
    </location>
    <ligand>
        <name>Mg(2+)</name>
        <dbReference type="ChEBI" id="CHEBI:18420"/>
    </ligand>
</feature>
<comment type="cofactor">
    <cofactor evidence="3 17">
        <name>Zn(2+)</name>
        <dbReference type="ChEBI" id="CHEBI:29105"/>
    </cofactor>
</comment>
<gene>
    <name evidence="18" type="ORF">Tel_02460</name>
</gene>
<dbReference type="CDD" id="cd07503">
    <property type="entry name" value="HAD_HisB-N"/>
    <property type="match status" value="1"/>
</dbReference>
<dbReference type="InterPro" id="IPR006543">
    <property type="entry name" value="Histidinol-phos"/>
</dbReference>
<feature type="binding site" evidence="17">
    <location>
        <position position="99"/>
    </location>
    <ligand>
        <name>Zn(2+)</name>
        <dbReference type="ChEBI" id="CHEBI:29105"/>
    </ligand>
</feature>
<dbReference type="STRING" id="1748243.Tel_02460"/>
<evidence type="ECO:0000256" key="4">
    <source>
        <dbReference type="ARBA" id="ARBA00004496"/>
    </source>
</evidence>
<feature type="site" description="Stabilizes the phosphoryl group" evidence="16">
    <location>
        <position position="50"/>
    </location>
</feature>
<evidence type="ECO:0000256" key="12">
    <source>
        <dbReference type="ARBA" id="ARBA00023277"/>
    </source>
</evidence>
<organism evidence="18 19">
    <name type="scientific">Candidatus Tenderia electrophaga</name>
    <dbReference type="NCBI Taxonomy" id="1748243"/>
    <lineage>
        <taxon>Bacteria</taxon>
        <taxon>Pseudomonadati</taxon>
        <taxon>Pseudomonadota</taxon>
        <taxon>Gammaproteobacteria</taxon>
        <taxon>Candidatus Tenderiales</taxon>
        <taxon>Candidatus Tenderiaceae</taxon>
        <taxon>Candidatus Tenderia</taxon>
    </lineage>
</organism>
<dbReference type="InterPro" id="IPR006549">
    <property type="entry name" value="HAD-SF_hydro_IIIA"/>
</dbReference>
<dbReference type="Proteomes" id="UP000055136">
    <property type="component" value="Chromosome"/>
</dbReference>
<feature type="binding site" evidence="17">
    <location>
        <position position="7"/>
    </location>
    <ligand>
        <name>Mg(2+)</name>
        <dbReference type="ChEBI" id="CHEBI:18420"/>
    </ligand>
</feature>
<dbReference type="NCBIfam" id="TIGR01656">
    <property type="entry name" value="Histidinol-ppas"/>
    <property type="match status" value="1"/>
</dbReference>
<evidence type="ECO:0000256" key="11">
    <source>
        <dbReference type="ARBA" id="ARBA00022842"/>
    </source>
</evidence>
<evidence type="ECO:0000256" key="13">
    <source>
        <dbReference type="ARBA" id="ARBA00061616"/>
    </source>
</evidence>
<evidence type="ECO:0000256" key="15">
    <source>
        <dbReference type="PIRSR" id="PIRSR004682-1"/>
    </source>
</evidence>
<reference evidence="18" key="1">
    <citation type="submission" date="2015-10" db="EMBL/GenBank/DDBJ databases">
        <title>Description of Candidatus Tenderia electrophaga gen. nov, sp. nov., an Uncultivated Electroautotroph from a Biocathode Enrichment.</title>
        <authorList>
            <person name="Eddie B.J."/>
            <person name="Malanoski A.P."/>
            <person name="Wang Z."/>
            <person name="Hall R.J."/>
            <person name="Oh S.D."/>
            <person name="Heiner C."/>
            <person name="Lin B."/>
            <person name="Strycharz-Glaven S.M."/>
        </authorList>
    </citation>
    <scope>NUCLEOTIDE SEQUENCE [LARGE SCALE GENOMIC DNA]</scope>
    <source>
        <strain evidence="18">NRL1</strain>
    </source>
</reference>
<dbReference type="GO" id="GO:0046872">
    <property type="term" value="F:metal ion binding"/>
    <property type="evidence" value="ECO:0007669"/>
    <property type="project" value="UniProtKB-KW"/>
</dbReference>
<evidence type="ECO:0000256" key="14">
    <source>
        <dbReference type="PIRNR" id="PIRNR004682"/>
    </source>
</evidence>
<evidence type="ECO:0000256" key="16">
    <source>
        <dbReference type="PIRSR" id="PIRSR004682-3"/>
    </source>
</evidence>
<dbReference type="GO" id="GO:0034200">
    <property type="term" value="F:D-glycero-beta-D-manno-heptose 1,7-bisphosphate 7-phosphatase activity"/>
    <property type="evidence" value="ECO:0007669"/>
    <property type="project" value="UniProtKB-EC"/>
</dbReference>
<dbReference type="InterPro" id="IPR036412">
    <property type="entry name" value="HAD-like_sf"/>
</dbReference>
<evidence type="ECO:0000313" key="19">
    <source>
        <dbReference type="Proteomes" id="UP000055136"/>
    </source>
</evidence>
<keyword evidence="8 17" id="KW-0479">Metal-binding</keyword>
<dbReference type="NCBIfam" id="NF006506">
    <property type="entry name" value="PRK08942.1"/>
    <property type="match status" value="1"/>
</dbReference>
<comment type="subcellular location">
    <subcellularLocation>
        <location evidence="4 14">Cytoplasm</location>
    </subcellularLocation>
</comment>
<evidence type="ECO:0000256" key="2">
    <source>
        <dbReference type="ARBA" id="ARBA00001946"/>
    </source>
</evidence>
<keyword evidence="9 14" id="KW-0378">Hydrolase</keyword>
<comment type="similarity">
    <text evidence="13 14">Belongs to the gmhB family.</text>
</comment>
<evidence type="ECO:0000256" key="10">
    <source>
        <dbReference type="ARBA" id="ARBA00022833"/>
    </source>
</evidence>